<dbReference type="Proteomes" id="UP001184853">
    <property type="component" value="Unassembled WGS sequence"/>
</dbReference>
<dbReference type="RefSeq" id="WP_115982159.1">
    <property type="nucleotide sequence ID" value="NZ_JAVDQS010000001.1"/>
</dbReference>
<gene>
    <name evidence="2" type="ORF">J2781_000649</name>
</gene>
<evidence type="ECO:0008006" key="4">
    <source>
        <dbReference type="Google" id="ProtNLM"/>
    </source>
</evidence>
<evidence type="ECO:0000256" key="1">
    <source>
        <dbReference type="SAM" id="SignalP"/>
    </source>
</evidence>
<organism evidence="2 3">
    <name type="scientific">Chryseobacterium geocarposphaerae</name>
    <dbReference type="NCBI Taxonomy" id="1416776"/>
    <lineage>
        <taxon>Bacteria</taxon>
        <taxon>Pseudomonadati</taxon>
        <taxon>Bacteroidota</taxon>
        <taxon>Flavobacteriia</taxon>
        <taxon>Flavobacteriales</taxon>
        <taxon>Weeksellaceae</taxon>
        <taxon>Chryseobacterium group</taxon>
        <taxon>Chryseobacterium</taxon>
    </lineage>
</organism>
<dbReference type="PROSITE" id="PS51257">
    <property type="entry name" value="PROKAR_LIPOPROTEIN"/>
    <property type="match status" value="1"/>
</dbReference>
<evidence type="ECO:0000313" key="3">
    <source>
        <dbReference type="Proteomes" id="UP001184853"/>
    </source>
</evidence>
<reference evidence="2 3" key="1">
    <citation type="submission" date="2023-07" db="EMBL/GenBank/DDBJ databases">
        <title>Sorghum-associated microbial communities from plants grown in Nebraska, USA.</title>
        <authorList>
            <person name="Schachtman D."/>
        </authorList>
    </citation>
    <scope>NUCLEOTIDE SEQUENCE [LARGE SCALE GENOMIC DNA]</scope>
    <source>
        <strain evidence="2 3">DS1709</strain>
    </source>
</reference>
<keyword evidence="3" id="KW-1185">Reference proteome</keyword>
<feature type="chain" id="PRO_5046392340" description="Lipoprotein" evidence="1">
    <location>
        <begin position="18"/>
        <end position="152"/>
    </location>
</feature>
<protein>
    <recommendedName>
        <fullName evidence="4">Lipoprotein</fullName>
    </recommendedName>
</protein>
<proteinExistence type="predicted"/>
<evidence type="ECO:0000313" key="2">
    <source>
        <dbReference type="EMBL" id="MDR6403745.1"/>
    </source>
</evidence>
<accession>A0ABU1LAV7</accession>
<dbReference type="EMBL" id="JAVDQS010000001">
    <property type="protein sequence ID" value="MDR6403745.1"/>
    <property type="molecule type" value="Genomic_DNA"/>
</dbReference>
<keyword evidence="1" id="KW-0732">Signal</keyword>
<comment type="caution">
    <text evidence="2">The sequence shown here is derived from an EMBL/GenBank/DDBJ whole genome shotgun (WGS) entry which is preliminary data.</text>
</comment>
<sequence length="152" mass="17144">MKGFLILCLAFIMSCTATPSQKSSEMQKNAEIFISESQGGGDEANFTIIRNEQELQKAIKGNSRVVDLGKEAVYPQFPKDKKVVLYNLGMFNSGDHKITHIKNISVKDNVLYVEVPQYQSGGMEIQVMSNPWFIFTVPSDYQFTSVELKYSK</sequence>
<name>A0ABU1LAV7_9FLAO</name>
<feature type="signal peptide" evidence="1">
    <location>
        <begin position="1"/>
        <end position="17"/>
    </location>
</feature>